<reference evidence="2 3" key="1">
    <citation type="submission" date="2021-01" db="EMBL/GenBank/DDBJ databases">
        <title>Genome Sequence and Methylation Pattern of Haloterrigena salifodinae BOL5-1, An Extremely Halophilic Archaeon from a Bolivian Salt Mine.</title>
        <authorList>
            <person name="DasSarma P."/>
            <person name="Anton B.P."/>
            <person name="DasSarma S.L."/>
            <person name="von Ehrenheim H.A.L."/>
            <person name="Martinez F.L."/>
            <person name="Guzman D."/>
            <person name="Roberts R.J."/>
            <person name="DasSarma S."/>
        </authorList>
    </citation>
    <scope>NUCLEOTIDE SEQUENCE [LARGE SCALE GENOMIC DNA]</scope>
    <source>
        <strain evidence="2 3">BOL5-1</strain>
    </source>
</reference>
<dbReference type="KEGG" id="hsal:JMJ58_18565"/>
<name>A0A8T8DZ69_9EURY</name>
<keyword evidence="1" id="KW-1133">Transmembrane helix</keyword>
<feature type="transmembrane region" description="Helical" evidence="1">
    <location>
        <begin position="127"/>
        <end position="144"/>
    </location>
</feature>
<proteinExistence type="predicted"/>
<dbReference type="Proteomes" id="UP000637819">
    <property type="component" value="Chromosome"/>
</dbReference>
<dbReference type="GeneID" id="62877171"/>
<organism evidence="2 3">
    <name type="scientific">Haloterrigena salifodinae</name>
    <dbReference type="NCBI Taxonomy" id="2675099"/>
    <lineage>
        <taxon>Archaea</taxon>
        <taxon>Methanobacteriati</taxon>
        <taxon>Methanobacteriota</taxon>
        <taxon>Stenosarchaea group</taxon>
        <taxon>Halobacteria</taxon>
        <taxon>Halobacteriales</taxon>
        <taxon>Natrialbaceae</taxon>
        <taxon>Haloterrigena</taxon>
    </lineage>
</organism>
<dbReference type="AlphaFoldDB" id="A0A8T8DZ69"/>
<keyword evidence="1" id="KW-0812">Transmembrane</keyword>
<evidence type="ECO:0000313" key="3">
    <source>
        <dbReference type="Proteomes" id="UP000637819"/>
    </source>
</evidence>
<dbReference type="EMBL" id="CP069188">
    <property type="protein sequence ID" value="QRV14894.1"/>
    <property type="molecule type" value="Genomic_DNA"/>
</dbReference>
<dbReference type="RefSeq" id="WP_204747539.1">
    <property type="nucleotide sequence ID" value="NZ_CP069188.1"/>
</dbReference>
<gene>
    <name evidence="2" type="ORF">JMJ58_18565</name>
</gene>
<evidence type="ECO:0000256" key="1">
    <source>
        <dbReference type="SAM" id="Phobius"/>
    </source>
</evidence>
<accession>A0A8T8DZ69</accession>
<keyword evidence="1" id="KW-0472">Membrane</keyword>
<evidence type="ECO:0000313" key="2">
    <source>
        <dbReference type="EMBL" id="QRV14894.1"/>
    </source>
</evidence>
<sequence>MSRETAITEEISYTTDNCDVCGDEVAVDDVPGDVIEPQGYAVLLGEGAVTHQSEDAGNWDEEVHFELEKDVSDLPTVSAYITCENCVEGIHGISPETRPYTGTLPPELTAASRQNITSEEVSDGVKALVYLVGAVLVLIFLFALL</sequence>
<keyword evidence="3" id="KW-1185">Reference proteome</keyword>
<dbReference type="OrthoDB" id="350893at2157"/>
<protein>
    <submittedName>
        <fullName evidence="2">Uncharacterized protein</fullName>
    </submittedName>
</protein>